<proteinExistence type="predicted"/>
<dbReference type="EMBL" id="CAJVCH010122362">
    <property type="protein sequence ID" value="CAG7725460.1"/>
    <property type="molecule type" value="Genomic_DNA"/>
</dbReference>
<name>A0A8J2K0J2_9HEXA</name>
<dbReference type="Proteomes" id="UP000708208">
    <property type="component" value="Unassembled WGS sequence"/>
</dbReference>
<sequence length="103" mass="11406">MHCGLAKFNSITSIESSSNLTKCVYAMGESLIRKAVVWTWNWVGKLRTAKLKSSLQAFSITKVKLCKFVGTVPPLSASQLQLELNQWGKNSHTSIGRNLQDGH</sequence>
<evidence type="ECO:0000313" key="2">
    <source>
        <dbReference type="Proteomes" id="UP000708208"/>
    </source>
</evidence>
<organism evidence="1 2">
    <name type="scientific">Allacma fusca</name>
    <dbReference type="NCBI Taxonomy" id="39272"/>
    <lineage>
        <taxon>Eukaryota</taxon>
        <taxon>Metazoa</taxon>
        <taxon>Ecdysozoa</taxon>
        <taxon>Arthropoda</taxon>
        <taxon>Hexapoda</taxon>
        <taxon>Collembola</taxon>
        <taxon>Symphypleona</taxon>
        <taxon>Sminthuridae</taxon>
        <taxon>Allacma</taxon>
    </lineage>
</organism>
<reference evidence="1" key="1">
    <citation type="submission" date="2021-06" db="EMBL/GenBank/DDBJ databases">
        <authorList>
            <person name="Hodson N. C."/>
            <person name="Mongue J. A."/>
            <person name="Jaron S. K."/>
        </authorList>
    </citation>
    <scope>NUCLEOTIDE SEQUENCE</scope>
</reference>
<dbReference type="AlphaFoldDB" id="A0A8J2K0J2"/>
<comment type="caution">
    <text evidence="1">The sequence shown here is derived from an EMBL/GenBank/DDBJ whole genome shotgun (WGS) entry which is preliminary data.</text>
</comment>
<gene>
    <name evidence="1" type="ORF">AFUS01_LOCUS14416</name>
</gene>
<keyword evidence="2" id="KW-1185">Reference proteome</keyword>
<accession>A0A8J2K0J2</accession>
<evidence type="ECO:0000313" key="1">
    <source>
        <dbReference type="EMBL" id="CAG7725460.1"/>
    </source>
</evidence>
<protein>
    <submittedName>
        <fullName evidence="1">Uncharacterized protein</fullName>
    </submittedName>
</protein>